<organism evidence="1 2">
    <name type="scientific">Microbacterium foliorum</name>
    <dbReference type="NCBI Taxonomy" id="104336"/>
    <lineage>
        <taxon>Bacteria</taxon>
        <taxon>Bacillati</taxon>
        <taxon>Actinomycetota</taxon>
        <taxon>Actinomycetes</taxon>
        <taxon>Micrococcales</taxon>
        <taxon>Microbacteriaceae</taxon>
        <taxon>Microbacterium</taxon>
    </lineage>
</organism>
<dbReference type="EMBL" id="JAVIZQ010000001">
    <property type="protein sequence ID" value="MDR6143386.1"/>
    <property type="molecule type" value="Genomic_DNA"/>
</dbReference>
<reference evidence="1 2" key="1">
    <citation type="submission" date="2023-08" db="EMBL/GenBank/DDBJ databases">
        <title>Functional and genomic diversity of the sorghum phyllosphere microbiome.</title>
        <authorList>
            <person name="Shade A."/>
        </authorList>
    </citation>
    <scope>NUCLEOTIDE SEQUENCE [LARGE SCALE GENOMIC DNA]</scope>
    <source>
        <strain evidence="1 2">SORGH_AS_0445</strain>
    </source>
</reference>
<gene>
    <name evidence="1" type="ORF">QE375_002940</name>
</gene>
<proteinExistence type="predicted"/>
<evidence type="ECO:0008006" key="3">
    <source>
        <dbReference type="Google" id="ProtNLM"/>
    </source>
</evidence>
<evidence type="ECO:0000313" key="1">
    <source>
        <dbReference type="EMBL" id="MDR6143386.1"/>
    </source>
</evidence>
<comment type="caution">
    <text evidence="1">The sequence shown here is derived from an EMBL/GenBank/DDBJ whole genome shotgun (WGS) entry which is preliminary data.</text>
</comment>
<evidence type="ECO:0000313" key="2">
    <source>
        <dbReference type="Proteomes" id="UP001249291"/>
    </source>
</evidence>
<dbReference type="Proteomes" id="UP001249291">
    <property type="component" value="Unassembled WGS sequence"/>
</dbReference>
<accession>A0ABU1HTL4</accession>
<protein>
    <recommendedName>
        <fullName evidence="3">Alkane 1-monooxygenase</fullName>
    </recommendedName>
</protein>
<name>A0ABU1HTL4_9MICO</name>
<keyword evidence="2" id="KW-1185">Reference proteome</keyword>
<sequence>MIAITIPNQLGPAYNLHVLESFATHVAPALGWKPNTEGPVQGDPV</sequence>